<evidence type="ECO:0000256" key="4">
    <source>
        <dbReference type="ARBA" id="ARBA00018706"/>
    </source>
</evidence>
<feature type="domain" description="Clp1 P-loop" evidence="13">
    <location>
        <begin position="299"/>
        <end position="500"/>
    </location>
</feature>
<dbReference type="PANTHER" id="PTHR12755:SF3">
    <property type="entry name" value="POLYNUCLEOTIDE 5'-HYDROXYL-KINASE NOL9"/>
    <property type="match status" value="1"/>
</dbReference>
<dbReference type="PANTHER" id="PTHR12755">
    <property type="entry name" value="CLEAVAGE/POLYADENYLATION FACTOR IA SUBUNIT CLP1P"/>
    <property type="match status" value="1"/>
</dbReference>
<dbReference type="GO" id="GO:0005730">
    <property type="term" value="C:nucleolus"/>
    <property type="evidence" value="ECO:0007669"/>
    <property type="project" value="UniProtKB-SubCell"/>
</dbReference>
<evidence type="ECO:0000256" key="10">
    <source>
        <dbReference type="ARBA" id="ARBA00022840"/>
    </source>
</evidence>
<evidence type="ECO:0000256" key="12">
    <source>
        <dbReference type="SAM" id="MobiDB-lite"/>
    </source>
</evidence>
<feature type="compositionally biased region" description="Acidic residues" evidence="12">
    <location>
        <begin position="726"/>
        <end position="739"/>
    </location>
</feature>
<evidence type="ECO:0000256" key="11">
    <source>
        <dbReference type="ARBA" id="ARBA00023242"/>
    </source>
</evidence>
<dbReference type="InterPro" id="IPR032319">
    <property type="entry name" value="CLP1_P"/>
</dbReference>
<name>S3CP51_OPHP1</name>
<evidence type="ECO:0000256" key="1">
    <source>
        <dbReference type="ARBA" id="ARBA00003798"/>
    </source>
</evidence>
<dbReference type="GO" id="GO:0005524">
    <property type="term" value="F:ATP binding"/>
    <property type="evidence" value="ECO:0007669"/>
    <property type="project" value="UniProtKB-KW"/>
</dbReference>
<evidence type="ECO:0000313" key="14">
    <source>
        <dbReference type="EMBL" id="EPE02365.1"/>
    </source>
</evidence>
<comment type="similarity">
    <text evidence="3">Belongs to the Clp1 family. NOL9/GRC3 subfamily.</text>
</comment>
<dbReference type="OMA" id="PEFAPMG"/>
<comment type="subcellular location">
    <subcellularLocation>
        <location evidence="2">Nucleus</location>
        <location evidence="2">Nucleolus</location>
    </subcellularLocation>
</comment>
<keyword evidence="7" id="KW-0808">Transferase</keyword>
<keyword evidence="11" id="KW-0539">Nucleus</keyword>
<reference evidence="14 15" key="1">
    <citation type="journal article" date="2013" name="BMC Genomics">
        <title>The genome and transcriptome of the pine saprophyte Ophiostoma piceae, and a comparison with the bark beetle-associated pine pathogen Grosmannia clavigera.</title>
        <authorList>
            <person name="Haridas S."/>
            <person name="Wang Y."/>
            <person name="Lim L."/>
            <person name="Massoumi Alamouti S."/>
            <person name="Jackman S."/>
            <person name="Docking R."/>
            <person name="Robertson G."/>
            <person name="Birol I."/>
            <person name="Bohlmann J."/>
            <person name="Breuil C."/>
        </authorList>
    </citation>
    <scope>NUCLEOTIDE SEQUENCE [LARGE SCALE GENOMIC DNA]</scope>
    <source>
        <strain evidence="14 15">UAMH 11346</strain>
    </source>
</reference>
<evidence type="ECO:0000313" key="15">
    <source>
        <dbReference type="Proteomes" id="UP000016923"/>
    </source>
</evidence>
<dbReference type="InterPro" id="IPR027417">
    <property type="entry name" value="P-loop_NTPase"/>
</dbReference>
<organism evidence="14 15">
    <name type="scientific">Ophiostoma piceae (strain UAMH 11346)</name>
    <name type="common">Sap stain fungus</name>
    <dbReference type="NCBI Taxonomy" id="1262450"/>
    <lineage>
        <taxon>Eukaryota</taxon>
        <taxon>Fungi</taxon>
        <taxon>Dikarya</taxon>
        <taxon>Ascomycota</taxon>
        <taxon>Pezizomycotina</taxon>
        <taxon>Sordariomycetes</taxon>
        <taxon>Sordariomycetidae</taxon>
        <taxon>Ophiostomatales</taxon>
        <taxon>Ophiostomataceae</taxon>
        <taxon>Ophiostoma</taxon>
    </lineage>
</organism>
<dbReference type="HOGENOM" id="CLU_010345_1_0_1"/>
<evidence type="ECO:0000256" key="2">
    <source>
        <dbReference type="ARBA" id="ARBA00004604"/>
    </source>
</evidence>
<dbReference type="FunFam" id="3.40.50.300:FF:001156">
    <property type="entry name" value="Polynucleotide 5-hydroxyl-kinase grc3"/>
    <property type="match status" value="1"/>
</dbReference>
<protein>
    <recommendedName>
        <fullName evidence="5">Polynucleotide 5'-hydroxyl-kinase GRC3</fullName>
    </recommendedName>
    <alternativeName>
        <fullName evidence="4">Polynucleotide 5'-hydroxyl-kinase grc3</fullName>
    </alternativeName>
</protein>
<evidence type="ECO:0000256" key="9">
    <source>
        <dbReference type="ARBA" id="ARBA00022777"/>
    </source>
</evidence>
<dbReference type="Gene3D" id="3.40.50.300">
    <property type="entry name" value="P-loop containing nucleotide triphosphate hydrolases"/>
    <property type="match status" value="1"/>
</dbReference>
<dbReference type="EMBL" id="KE148180">
    <property type="protein sequence ID" value="EPE02365.1"/>
    <property type="molecule type" value="Genomic_DNA"/>
</dbReference>
<dbReference type="eggNOG" id="KOG2750">
    <property type="taxonomic scope" value="Eukaryota"/>
</dbReference>
<evidence type="ECO:0000256" key="3">
    <source>
        <dbReference type="ARBA" id="ARBA00011003"/>
    </source>
</evidence>
<sequence length="889" mass="96678">MLTPPEMEPRKKRKVEPVAPPAPPTSAFALRKRLLQQKEEQARAAQAETAAASADVNGEAEPPAEKQPRVETPKASKTRKAKKAKEAVPTEPVVAVVAVAPVEPPAPVETPAPVEKIVQLISPPARAGPVIIRSSFLPNRQNFQRKAKGHLHLKIADDQRLVILGSYGLTVREGEVTLAGAILRASDKTHWVHAPRCHALPVLRCTDDAYIVLQPHPAAPALRELAKLSPIFQNIWNEPKADADANSTFQILYTSDDCQAVSRDLSSPAEWNKLIAELTSPKKTSTSTKGGQPVFFVCGPKSSGKSTFSRLLANRILTADAADGKKTRKWAVPSLAVLDIDPGQPEFGTPGSLSLVHVHEPNLSPTFCHPYVNGSANSNILLRAHETATVSPSTDPEHYIECVMDLFSLYRRDLRSRCPLVVNTPGWIQGTGLEILKSLAARMQATKVIYMSQEGPEDTVQGLRSAYPNVPLVELPSQPGDLRVRTAAHLRSMQTMSYFHLDLDGNAAPSPPSKKTKPTVSKQYLSWHASPLTAVRPWTVPYAGYQSGILGVTCYDSQPPPNLIADTINGTIVSIVAIQNASAFRTTQRREARNYDSPMDIDDDEDDAAEALGVSANDRLPPIVRSPEGIPFILNPSEAKLDPRYSHKLGVALVRGIDYANGVLHLLTPLPVDDLLEEVIRQDGMGLVLVSGKFDVPTWAYTEDTNLQNYKIEKEDEIVDGSAINEGEETDNDGDEEGADTAASDSTKIEAEPEAEAKANATSGDILPTPSSKIPLLASILVLVELAAMSALHLFPDLAAFQGRAANVTFSDALPQAVVKPQPQAVEARPNYLGIALAQVIHQRHMMMSNVDLDDMLQVTEARTQAVQDMRRCRLIDILDNRIYALKTH</sequence>
<dbReference type="GO" id="GO:0000448">
    <property type="term" value="P:cleavage in ITS2 between 5.8S rRNA and LSU-rRNA of tricistronic rRNA transcript (SSU-rRNA, 5.8S rRNA, LSU-rRNA)"/>
    <property type="evidence" value="ECO:0007669"/>
    <property type="project" value="TreeGrafter"/>
</dbReference>
<feature type="compositionally biased region" description="Basic and acidic residues" evidence="12">
    <location>
        <begin position="63"/>
        <end position="74"/>
    </location>
</feature>
<gene>
    <name evidence="14" type="ORF">F503_03950</name>
</gene>
<accession>S3CP51</accession>
<dbReference type="OrthoDB" id="4054781at2759"/>
<keyword evidence="6" id="KW-0698">rRNA processing</keyword>
<keyword evidence="15" id="KW-1185">Reference proteome</keyword>
<feature type="region of interest" description="Disordered" evidence="12">
    <location>
        <begin position="718"/>
        <end position="765"/>
    </location>
</feature>
<evidence type="ECO:0000256" key="6">
    <source>
        <dbReference type="ARBA" id="ARBA00022552"/>
    </source>
</evidence>
<dbReference type="VEuPathDB" id="FungiDB:F503_03950"/>
<dbReference type="Pfam" id="PF16575">
    <property type="entry name" value="CLP1_P"/>
    <property type="match status" value="1"/>
</dbReference>
<keyword evidence="9" id="KW-0418">Kinase</keyword>
<dbReference type="GO" id="GO:0051731">
    <property type="term" value="F:polynucleotide 5'-hydroxyl-kinase activity"/>
    <property type="evidence" value="ECO:0007669"/>
    <property type="project" value="InterPro"/>
</dbReference>
<evidence type="ECO:0000256" key="8">
    <source>
        <dbReference type="ARBA" id="ARBA00022741"/>
    </source>
</evidence>
<evidence type="ECO:0000259" key="13">
    <source>
        <dbReference type="Pfam" id="PF16575"/>
    </source>
</evidence>
<proteinExistence type="inferred from homology"/>
<feature type="compositionally biased region" description="Basic and acidic residues" evidence="12">
    <location>
        <begin position="747"/>
        <end position="757"/>
    </location>
</feature>
<evidence type="ECO:0000256" key="7">
    <source>
        <dbReference type="ARBA" id="ARBA00022679"/>
    </source>
</evidence>
<comment type="function">
    <text evidence="1">Polynucleotide 5'-kinase involved in rRNA processing.</text>
</comment>
<dbReference type="Proteomes" id="UP000016923">
    <property type="component" value="Unassembled WGS sequence"/>
</dbReference>
<feature type="compositionally biased region" description="Low complexity" evidence="12">
    <location>
        <begin position="43"/>
        <end position="54"/>
    </location>
</feature>
<evidence type="ECO:0000256" key="5">
    <source>
        <dbReference type="ARBA" id="ARBA00019824"/>
    </source>
</evidence>
<dbReference type="AlphaFoldDB" id="S3CP51"/>
<feature type="region of interest" description="Disordered" evidence="12">
    <location>
        <begin position="1"/>
        <end position="87"/>
    </location>
</feature>
<dbReference type="InterPro" id="IPR045116">
    <property type="entry name" value="Clp1/Grc3"/>
</dbReference>
<keyword evidence="10" id="KW-0067">ATP-binding</keyword>
<keyword evidence="8" id="KW-0547">Nucleotide-binding</keyword>
<dbReference type="STRING" id="1262450.S3CP51"/>